<dbReference type="Pfam" id="PF00440">
    <property type="entry name" value="TetR_N"/>
    <property type="match status" value="1"/>
</dbReference>
<feature type="DNA-binding region" description="H-T-H motif" evidence="4">
    <location>
        <begin position="39"/>
        <end position="58"/>
    </location>
</feature>
<evidence type="ECO:0000313" key="6">
    <source>
        <dbReference type="EMBL" id="MDP9904511.1"/>
    </source>
</evidence>
<dbReference type="InterPro" id="IPR050109">
    <property type="entry name" value="HTH-type_TetR-like_transc_reg"/>
</dbReference>
<evidence type="ECO:0000256" key="1">
    <source>
        <dbReference type="ARBA" id="ARBA00023015"/>
    </source>
</evidence>
<keyword evidence="1" id="KW-0805">Transcription regulation</keyword>
<dbReference type="InterPro" id="IPR009057">
    <property type="entry name" value="Homeodomain-like_sf"/>
</dbReference>
<dbReference type="Proteomes" id="UP001230951">
    <property type="component" value="Unassembled WGS sequence"/>
</dbReference>
<dbReference type="EMBL" id="JAUSTF010000001">
    <property type="protein sequence ID" value="MDQ0178836.1"/>
    <property type="molecule type" value="Genomic_DNA"/>
</dbReference>
<evidence type="ECO:0000256" key="2">
    <source>
        <dbReference type="ARBA" id="ARBA00023125"/>
    </source>
</evidence>
<dbReference type="PANTHER" id="PTHR30055:SF151">
    <property type="entry name" value="TRANSCRIPTIONAL REGULATORY PROTEIN"/>
    <property type="match status" value="1"/>
</dbReference>
<evidence type="ECO:0000256" key="3">
    <source>
        <dbReference type="ARBA" id="ARBA00023163"/>
    </source>
</evidence>
<dbReference type="SUPFAM" id="SSF46689">
    <property type="entry name" value="Homeodomain-like"/>
    <property type="match status" value="1"/>
</dbReference>
<accession>A0AAW8D6H0</accession>
<dbReference type="GO" id="GO:0000976">
    <property type="term" value="F:transcription cis-regulatory region binding"/>
    <property type="evidence" value="ECO:0007669"/>
    <property type="project" value="TreeGrafter"/>
</dbReference>
<dbReference type="EMBL" id="JAUSRG010000002">
    <property type="protein sequence ID" value="MDP9904511.1"/>
    <property type="molecule type" value="Genomic_DNA"/>
</dbReference>
<evidence type="ECO:0000256" key="4">
    <source>
        <dbReference type="PROSITE-ProRule" id="PRU00335"/>
    </source>
</evidence>
<keyword evidence="3" id="KW-0804">Transcription</keyword>
<dbReference type="GO" id="GO:0045892">
    <property type="term" value="P:negative regulation of DNA-templated transcription"/>
    <property type="evidence" value="ECO:0007669"/>
    <property type="project" value="InterPro"/>
</dbReference>
<keyword evidence="8" id="KW-1185">Reference proteome</keyword>
<evidence type="ECO:0000313" key="8">
    <source>
        <dbReference type="Proteomes" id="UP001230951"/>
    </source>
</evidence>
<dbReference type="Gene3D" id="1.10.357.10">
    <property type="entry name" value="Tetracycline Repressor, domain 2"/>
    <property type="match status" value="1"/>
</dbReference>
<protein>
    <submittedName>
        <fullName evidence="6">AcrR family transcriptional regulator</fullName>
    </submittedName>
</protein>
<dbReference type="InterPro" id="IPR004111">
    <property type="entry name" value="Repressor_TetR_C"/>
</dbReference>
<gene>
    <name evidence="6" type="ORF">J2S90_001457</name>
    <name evidence="7" type="ORF">J2S93_000243</name>
</gene>
<dbReference type="PROSITE" id="PS50977">
    <property type="entry name" value="HTH_TETR_2"/>
    <property type="match status" value="1"/>
</dbReference>
<organism evidence="6 9">
    <name type="scientific">Arthrobacter bambusae</name>
    <dbReference type="NCBI Taxonomy" id="1338426"/>
    <lineage>
        <taxon>Bacteria</taxon>
        <taxon>Bacillati</taxon>
        <taxon>Actinomycetota</taxon>
        <taxon>Actinomycetes</taxon>
        <taxon>Micrococcales</taxon>
        <taxon>Micrococcaceae</taxon>
        <taxon>Arthrobacter</taxon>
    </lineage>
</organism>
<reference evidence="6 8" key="1">
    <citation type="submission" date="2023-07" db="EMBL/GenBank/DDBJ databases">
        <title>Sorghum-associated microbial communities from plants grown in Nebraska, USA.</title>
        <authorList>
            <person name="Schachtman D."/>
        </authorList>
    </citation>
    <scope>NUCLEOTIDE SEQUENCE</scope>
    <source>
        <strain evidence="6">DS1006</strain>
        <strain evidence="7 8">DS1016</strain>
    </source>
</reference>
<dbReference type="Proteomes" id="UP001242995">
    <property type="component" value="Unassembled WGS sequence"/>
</dbReference>
<dbReference type="SUPFAM" id="SSF48498">
    <property type="entry name" value="Tetracyclin repressor-like, C-terminal domain"/>
    <property type="match status" value="1"/>
</dbReference>
<dbReference type="RefSeq" id="WP_306960202.1">
    <property type="nucleotide sequence ID" value="NZ_JAUSRG010000002.1"/>
</dbReference>
<evidence type="ECO:0000259" key="5">
    <source>
        <dbReference type="PROSITE" id="PS50977"/>
    </source>
</evidence>
<feature type="domain" description="HTH tetR-type" evidence="5">
    <location>
        <begin position="16"/>
        <end position="76"/>
    </location>
</feature>
<evidence type="ECO:0000313" key="9">
    <source>
        <dbReference type="Proteomes" id="UP001242995"/>
    </source>
</evidence>
<evidence type="ECO:0000313" key="7">
    <source>
        <dbReference type="EMBL" id="MDQ0178836.1"/>
    </source>
</evidence>
<proteinExistence type="predicted"/>
<sequence>MQDPVKTPRKRRPRGSLTREQVVEAALTLADEEGLEALTMPMLARRLNCGVMTTYGYVNGKEDLLDAIAQRGLRDLHLPHPLPDDVGAILHAWGRALRLNLIEHPSLPMIFLSRAVIGPGFLHGLEALLGPLARAGMPPAQGVHAVYAVLTYATGFVAWEIPRTHRQQQATYAASWRREVAKLPPAEVPFLAGILDELPEVAGRKQFELGLAALTAGLAITPGK</sequence>
<comment type="caution">
    <text evidence="6">The sequence shown here is derived from an EMBL/GenBank/DDBJ whole genome shotgun (WGS) entry which is preliminary data.</text>
</comment>
<dbReference type="Pfam" id="PF02909">
    <property type="entry name" value="TetR_C_1"/>
    <property type="match status" value="1"/>
</dbReference>
<dbReference type="InterPro" id="IPR001647">
    <property type="entry name" value="HTH_TetR"/>
</dbReference>
<dbReference type="InterPro" id="IPR036271">
    <property type="entry name" value="Tet_transcr_reg_TetR-rel_C_sf"/>
</dbReference>
<name>A0AAW8D6H0_9MICC</name>
<dbReference type="GO" id="GO:0003700">
    <property type="term" value="F:DNA-binding transcription factor activity"/>
    <property type="evidence" value="ECO:0007669"/>
    <property type="project" value="TreeGrafter"/>
</dbReference>
<keyword evidence="2 4" id="KW-0238">DNA-binding</keyword>
<dbReference type="AlphaFoldDB" id="A0AAW8D6H0"/>
<dbReference type="PANTHER" id="PTHR30055">
    <property type="entry name" value="HTH-TYPE TRANSCRIPTIONAL REGULATOR RUTR"/>
    <property type="match status" value="1"/>
</dbReference>